<dbReference type="GO" id="GO:0006281">
    <property type="term" value="P:DNA repair"/>
    <property type="evidence" value="ECO:0007669"/>
    <property type="project" value="TreeGrafter"/>
</dbReference>
<name>A0AAJ6X9K4_POPEU</name>
<dbReference type="InterPro" id="IPR008921">
    <property type="entry name" value="DNA_pol3_clamp-load_cplx_C"/>
</dbReference>
<gene>
    <name evidence="3" type="primary">LOC105115527</name>
</gene>
<dbReference type="PANTHER" id="PTHR11669:SF52">
    <property type="entry name" value="OS10G0574500 PROTEIN"/>
    <property type="match status" value="1"/>
</dbReference>
<protein>
    <submittedName>
        <fullName evidence="3">Replication factor C subunit 3-like</fullName>
    </submittedName>
</protein>
<dbReference type="GO" id="GO:0006261">
    <property type="term" value="P:DNA-templated DNA replication"/>
    <property type="evidence" value="ECO:0007669"/>
    <property type="project" value="TreeGrafter"/>
</dbReference>
<feature type="compositionally biased region" description="Basic and acidic residues" evidence="1">
    <location>
        <begin position="211"/>
        <end position="237"/>
    </location>
</feature>
<dbReference type="Gene3D" id="3.40.50.300">
    <property type="entry name" value="P-loop containing nucleotide triphosphate hydrolases"/>
    <property type="match status" value="1"/>
</dbReference>
<organism evidence="2 3">
    <name type="scientific">Populus euphratica</name>
    <name type="common">Euphrates poplar</name>
    <dbReference type="NCBI Taxonomy" id="75702"/>
    <lineage>
        <taxon>Eukaryota</taxon>
        <taxon>Viridiplantae</taxon>
        <taxon>Streptophyta</taxon>
        <taxon>Embryophyta</taxon>
        <taxon>Tracheophyta</taxon>
        <taxon>Spermatophyta</taxon>
        <taxon>Magnoliopsida</taxon>
        <taxon>eudicotyledons</taxon>
        <taxon>Gunneridae</taxon>
        <taxon>Pentapetalae</taxon>
        <taxon>rosids</taxon>
        <taxon>fabids</taxon>
        <taxon>Malpighiales</taxon>
        <taxon>Salicaceae</taxon>
        <taxon>Saliceae</taxon>
        <taxon>Populus</taxon>
    </lineage>
</organism>
<sequence>MPPSPAIPRSTCDPYLSCTSSPSKAAPRLPPSNQSVYSNHSSKSSYWQAWSNIGKLGTFILPGRRSTDWSSRHSNLTEESLDAHNRRQEAINILHDKNAKCSPYYKGLVDYSLIISRERYPLPIPPTSPCRESHATAVTSSSLSTFIFKMQEWSSCFSVSSKSNNVKGKEDNAPSAVIATSTDKIKPTKPTPAAPSYSASSSSSQPSGRTTLEKETRDVNASRVVTEEKPLRERVSESKPPAAAPSLTNDDNREILDCPSTHEVMNIDRKFTLANKYQPKALKDFICNRDQAIRMQGVMSDVDCNHFIFEGPAGVGKRTMIRAMLQEAFGQERLQEREECKSFNLKGEQIGSIQVRVKVSSQHVELNLSDLKGYEKQVIVELIKETRNNHNKRIISNNPINPKSRLDDCRAIILYEADMLSTDALLYIKWVLERYKGFSIFFFCCNDVSRLQPIRSLCTVVQLLPPSKREVVQVLEFIAEQEGIELPHPLAEKIADKSKNNLRQAIRSFEASRHGSYPFTEDQEILTGWEDDIANIAKDMVEEQSPKQLYIIRGKLQNLIEHDVSPDFFFESLLGELKKHMDESFQLQLDGLHKDYNRNDGNMLEISENELIFLRSRHEEAGKRIHDPARKNADHLFVRIEEFIAKFMSFYKISVTNNKSIQHDGGP</sequence>
<dbReference type="SUPFAM" id="SSF48019">
    <property type="entry name" value="post-AAA+ oligomerization domain-like"/>
    <property type="match status" value="1"/>
</dbReference>
<dbReference type="Proteomes" id="UP000694918">
    <property type="component" value="Unplaced"/>
</dbReference>
<dbReference type="GO" id="GO:0005663">
    <property type="term" value="C:DNA replication factor C complex"/>
    <property type="evidence" value="ECO:0007669"/>
    <property type="project" value="TreeGrafter"/>
</dbReference>
<dbReference type="Gene3D" id="1.20.272.10">
    <property type="match status" value="1"/>
</dbReference>
<proteinExistence type="predicted"/>
<dbReference type="RefSeq" id="XP_011010742.1">
    <property type="nucleotide sequence ID" value="XM_011012440.1"/>
</dbReference>
<feature type="region of interest" description="Disordered" evidence="1">
    <location>
        <begin position="161"/>
        <end position="253"/>
    </location>
</feature>
<dbReference type="AlphaFoldDB" id="A0AAJ6X9K4"/>
<dbReference type="InterPro" id="IPR050238">
    <property type="entry name" value="DNA_Rep/Repair_Clamp_Loader"/>
</dbReference>
<dbReference type="FunFam" id="1.10.8.60:FF:000030">
    <property type="entry name" value="replication factor C subunit 3"/>
    <property type="match status" value="1"/>
</dbReference>
<keyword evidence="2" id="KW-1185">Reference proteome</keyword>
<feature type="compositionally biased region" description="Low complexity" evidence="1">
    <location>
        <begin position="194"/>
        <end position="210"/>
    </location>
</feature>
<dbReference type="KEGG" id="peu:105115527"/>
<evidence type="ECO:0000313" key="3">
    <source>
        <dbReference type="RefSeq" id="XP_011010742.1"/>
    </source>
</evidence>
<dbReference type="GeneID" id="105115527"/>
<evidence type="ECO:0000256" key="1">
    <source>
        <dbReference type="SAM" id="MobiDB-lite"/>
    </source>
</evidence>
<dbReference type="GO" id="GO:0003677">
    <property type="term" value="F:DNA binding"/>
    <property type="evidence" value="ECO:0007669"/>
    <property type="project" value="InterPro"/>
</dbReference>
<reference evidence="3" key="1">
    <citation type="submission" date="2025-08" db="UniProtKB">
        <authorList>
            <consortium name="RefSeq"/>
        </authorList>
    </citation>
    <scope>IDENTIFICATION</scope>
</reference>
<dbReference type="GO" id="GO:0003689">
    <property type="term" value="F:DNA clamp loader activity"/>
    <property type="evidence" value="ECO:0007669"/>
    <property type="project" value="TreeGrafter"/>
</dbReference>
<dbReference type="SUPFAM" id="SSF52540">
    <property type="entry name" value="P-loop containing nucleoside triphosphate hydrolases"/>
    <property type="match status" value="1"/>
</dbReference>
<accession>A0AAJ6X9K4</accession>
<evidence type="ECO:0000313" key="2">
    <source>
        <dbReference type="Proteomes" id="UP000694918"/>
    </source>
</evidence>
<feature type="region of interest" description="Disordered" evidence="1">
    <location>
        <begin position="1"/>
        <end position="37"/>
    </location>
</feature>
<dbReference type="GO" id="GO:0005634">
    <property type="term" value="C:nucleus"/>
    <property type="evidence" value="ECO:0007669"/>
    <property type="project" value="TreeGrafter"/>
</dbReference>
<dbReference type="PANTHER" id="PTHR11669">
    <property type="entry name" value="REPLICATION FACTOR C / DNA POLYMERASE III GAMMA-TAU SUBUNIT"/>
    <property type="match status" value="1"/>
</dbReference>
<dbReference type="Pfam" id="PF21960">
    <property type="entry name" value="RCF1-5-like_lid"/>
    <property type="match status" value="1"/>
</dbReference>
<dbReference type="Gene3D" id="1.10.8.60">
    <property type="match status" value="1"/>
</dbReference>
<dbReference type="InterPro" id="IPR027417">
    <property type="entry name" value="P-loop_NTPase"/>
</dbReference>